<dbReference type="Proteomes" id="UP001161409">
    <property type="component" value="Unassembled WGS sequence"/>
</dbReference>
<dbReference type="Pfam" id="PF02423">
    <property type="entry name" value="OCD_Mu_crystall"/>
    <property type="match status" value="1"/>
</dbReference>
<dbReference type="InterPro" id="IPR023401">
    <property type="entry name" value="ODC_N"/>
</dbReference>
<reference evidence="1" key="1">
    <citation type="journal article" date="2014" name="Int. J. Syst. Evol. Microbiol.">
        <title>Complete genome of a new Firmicutes species belonging to the dominant human colonic microbiota ('Ruminococcus bicirculans') reveals two chromosomes and a selective capacity to utilize plant glucans.</title>
        <authorList>
            <consortium name="NISC Comparative Sequencing Program"/>
            <person name="Wegmann U."/>
            <person name="Louis P."/>
            <person name="Goesmann A."/>
            <person name="Henrissat B."/>
            <person name="Duncan S.H."/>
            <person name="Flint H.J."/>
        </authorList>
    </citation>
    <scope>NUCLEOTIDE SEQUENCE</scope>
    <source>
        <strain evidence="1">NBRC 103408</strain>
    </source>
</reference>
<dbReference type="InterPro" id="IPR036291">
    <property type="entry name" value="NAD(P)-bd_dom_sf"/>
</dbReference>
<keyword evidence="2" id="KW-1185">Reference proteome</keyword>
<evidence type="ECO:0000313" key="1">
    <source>
        <dbReference type="EMBL" id="GLQ05114.1"/>
    </source>
</evidence>
<dbReference type="SUPFAM" id="SSF51735">
    <property type="entry name" value="NAD(P)-binding Rossmann-fold domains"/>
    <property type="match status" value="1"/>
</dbReference>
<comment type="caution">
    <text evidence="1">The sequence shown here is derived from an EMBL/GenBank/DDBJ whole genome shotgun (WGS) entry which is preliminary data.</text>
</comment>
<protein>
    <submittedName>
        <fullName evidence="1">Ornithine cyclodeaminase</fullName>
    </submittedName>
</protein>
<proteinExistence type="predicted"/>
<gene>
    <name evidence="1" type="ORF">GCM10007924_03350</name>
</gene>
<dbReference type="PANTHER" id="PTHR13812:SF19">
    <property type="entry name" value="KETIMINE REDUCTASE MU-CRYSTALLIN"/>
    <property type="match status" value="1"/>
</dbReference>
<dbReference type="PIRSF" id="PIRSF001439">
    <property type="entry name" value="CryM"/>
    <property type="match status" value="1"/>
</dbReference>
<dbReference type="EMBL" id="BSNF01000001">
    <property type="protein sequence ID" value="GLQ05114.1"/>
    <property type="molecule type" value="Genomic_DNA"/>
</dbReference>
<accession>A0ABQ5TZS7</accession>
<dbReference type="Gene3D" id="3.30.1780.10">
    <property type="entry name" value="ornithine cyclodeaminase, domain 1"/>
    <property type="match status" value="1"/>
</dbReference>
<dbReference type="InterPro" id="IPR003462">
    <property type="entry name" value="ODC_Mu_crystall"/>
</dbReference>
<reference evidence="1" key="2">
    <citation type="submission" date="2023-01" db="EMBL/GenBank/DDBJ databases">
        <title>Draft genome sequence of Sneathiella chinensis strain NBRC 103408.</title>
        <authorList>
            <person name="Sun Q."/>
            <person name="Mori K."/>
        </authorList>
    </citation>
    <scope>NUCLEOTIDE SEQUENCE</scope>
    <source>
        <strain evidence="1">NBRC 103408</strain>
    </source>
</reference>
<name>A0ABQ5TZS7_9PROT</name>
<dbReference type="PANTHER" id="PTHR13812">
    <property type="entry name" value="KETIMINE REDUCTASE MU-CRYSTALLIN"/>
    <property type="match status" value="1"/>
</dbReference>
<organism evidence="1 2">
    <name type="scientific">Sneathiella chinensis</name>
    <dbReference type="NCBI Taxonomy" id="349750"/>
    <lineage>
        <taxon>Bacteria</taxon>
        <taxon>Pseudomonadati</taxon>
        <taxon>Pseudomonadota</taxon>
        <taxon>Alphaproteobacteria</taxon>
        <taxon>Sneathiellales</taxon>
        <taxon>Sneathiellaceae</taxon>
        <taxon>Sneathiella</taxon>
    </lineage>
</organism>
<evidence type="ECO:0000313" key="2">
    <source>
        <dbReference type="Proteomes" id="UP001161409"/>
    </source>
</evidence>
<dbReference type="RefSeq" id="WP_169559141.1">
    <property type="nucleotide sequence ID" value="NZ_BSNF01000001.1"/>
</dbReference>
<dbReference type="Gene3D" id="3.40.50.720">
    <property type="entry name" value="NAD(P)-binding Rossmann-like Domain"/>
    <property type="match status" value="1"/>
</dbReference>
<sequence length="325" mass="34010">MRILSTENVASLLPMTEAIDVVEKTMIAVARGTETLPLRTAIPVGGGNMMGVMPGAISDPACFGVKLVSLFPGNPDKGLSSHRGAIVLFEAETGGAIAMMDAGLLTAVRTAAASGAATRALARKDATTLTLVGYGEQAEHHLDAICAVRPISRVQVVGRSTEKAAAFADRAKTRYPDLEITAGTDIQSAVQSAHIVCTVTASPTPLLNGDWVRPGTHLNVVGSSIPSMREVDDATVLKSSIWVDYRPSWEAQAGEIVDMVAAGTLTTDYLQGEIGAVYSGDLPGRTDADQITFYRSLGVAAQDLAAAHHVLNKAIQNNIGQDVSF</sequence>